<dbReference type="EMBL" id="BAABJO010000002">
    <property type="protein sequence ID" value="GAA5111629.1"/>
    <property type="molecule type" value="Genomic_DNA"/>
</dbReference>
<sequence>MGKVVAQASMSLDGFIAYPSGGVGPLFDWYRNGDVEFHDNEPTRGYRLTAASADYLRPVWSDVGPSVIGRRLFDLTDGWGGTPAVGDAVFVVTHRVPTEWVESHPDAPFTFVTDGVESAIAKAQSVAGERIVALTAGDLTGQALAAGLVDELRIDLVPVLLGTGVRFFGGFTGAERLLENPEVVQGDRVTHLHYRIREES</sequence>
<proteinExistence type="predicted"/>
<name>A0ABP9NBC9_9PSEU</name>
<dbReference type="Gene3D" id="3.40.430.10">
    <property type="entry name" value="Dihydrofolate Reductase, subunit A"/>
    <property type="match status" value="1"/>
</dbReference>
<accession>A0ABP9NBC9</accession>
<dbReference type="Proteomes" id="UP001500804">
    <property type="component" value="Unassembled WGS sequence"/>
</dbReference>
<protein>
    <submittedName>
        <fullName evidence="2">Dihydrofolate reductase family protein</fullName>
    </submittedName>
</protein>
<dbReference type="RefSeq" id="WP_345602899.1">
    <property type="nucleotide sequence ID" value="NZ_BAABJO010000002.1"/>
</dbReference>
<organism evidence="2 3">
    <name type="scientific">Pseudonocardia adelaidensis</name>
    <dbReference type="NCBI Taxonomy" id="648754"/>
    <lineage>
        <taxon>Bacteria</taxon>
        <taxon>Bacillati</taxon>
        <taxon>Actinomycetota</taxon>
        <taxon>Actinomycetes</taxon>
        <taxon>Pseudonocardiales</taxon>
        <taxon>Pseudonocardiaceae</taxon>
        <taxon>Pseudonocardia</taxon>
    </lineage>
</organism>
<dbReference type="InterPro" id="IPR024072">
    <property type="entry name" value="DHFR-like_dom_sf"/>
</dbReference>
<evidence type="ECO:0000259" key="1">
    <source>
        <dbReference type="Pfam" id="PF01872"/>
    </source>
</evidence>
<gene>
    <name evidence="2" type="ORF">GCM10023320_04740</name>
</gene>
<feature type="domain" description="Bacterial bifunctional deaminase-reductase C-terminal" evidence="1">
    <location>
        <begin position="117"/>
        <end position="170"/>
    </location>
</feature>
<dbReference type="InterPro" id="IPR002734">
    <property type="entry name" value="RibDG_C"/>
</dbReference>
<evidence type="ECO:0000313" key="2">
    <source>
        <dbReference type="EMBL" id="GAA5111629.1"/>
    </source>
</evidence>
<comment type="caution">
    <text evidence="2">The sequence shown here is derived from an EMBL/GenBank/DDBJ whole genome shotgun (WGS) entry which is preliminary data.</text>
</comment>
<dbReference type="Pfam" id="PF01872">
    <property type="entry name" value="RibD_C"/>
    <property type="match status" value="1"/>
</dbReference>
<evidence type="ECO:0000313" key="3">
    <source>
        <dbReference type="Proteomes" id="UP001500804"/>
    </source>
</evidence>
<keyword evidence="3" id="KW-1185">Reference proteome</keyword>
<reference evidence="3" key="1">
    <citation type="journal article" date="2019" name="Int. J. Syst. Evol. Microbiol.">
        <title>The Global Catalogue of Microorganisms (GCM) 10K type strain sequencing project: providing services to taxonomists for standard genome sequencing and annotation.</title>
        <authorList>
            <consortium name="The Broad Institute Genomics Platform"/>
            <consortium name="The Broad Institute Genome Sequencing Center for Infectious Disease"/>
            <person name="Wu L."/>
            <person name="Ma J."/>
        </authorList>
    </citation>
    <scope>NUCLEOTIDE SEQUENCE [LARGE SCALE GENOMIC DNA]</scope>
    <source>
        <strain evidence="3">JCM 18302</strain>
    </source>
</reference>
<dbReference type="SUPFAM" id="SSF53597">
    <property type="entry name" value="Dihydrofolate reductase-like"/>
    <property type="match status" value="1"/>
</dbReference>